<dbReference type="Pfam" id="PF01061">
    <property type="entry name" value="ABC2_membrane"/>
    <property type="match status" value="1"/>
</dbReference>
<dbReference type="KEGG" id="aaut:ACETAC_02360"/>
<proteinExistence type="inferred from homology"/>
<feature type="transmembrane region" description="Helical" evidence="8">
    <location>
        <begin position="137"/>
        <end position="166"/>
    </location>
</feature>
<keyword evidence="3" id="KW-0813">Transport</keyword>
<keyword evidence="6 8" id="KW-1133">Transmembrane helix</keyword>
<feature type="domain" description="ABC-2 type transporter transmembrane" evidence="9">
    <location>
        <begin position="14"/>
        <end position="216"/>
    </location>
</feature>
<evidence type="ECO:0000256" key="6">
    <source>
        <dbReference type="ARBA" id="ARBA00022989"/>
    </source>
</evidence>
<dbReference type="GO" id="GO:0015920">
    <property type="term" value="P:lipopolysaccharide transport"/>
    <property type="evidence" value="ECO:0007669"/>
    <property type="project" value="TreeGrafter"/>
</dbReference>
<feature type="transmembrane region" description="Helical" evidence="8">
    <location>
        <begin position="172"/>
        <end position="193"/>
    </location>
</feature>
<dbReference type="AlphaFoldDB" id="A0A975GB38"/>
<evidence type="ECO:0000259" key="9">
    <source>
        <dbReference type="Pfam" id="PF01061"/>
    </source>
</evidence>
<gene>
    <name evidence="10" type="ORF">ACETAC_02360</name>
</gene>
<protein>
    <submittedName>
        <fullName evidence="10">ABC transporter permease</fullName>
    </submittedName>
</protein>
<dbReference type="PANTHER" id="PTHR30413:SF8">
    <property type="entry name" value="TRANSPORT PERMEASE PROTEIN"/>
    <property type="match status" value="1"/>
</dbReference>
<organism evidence="10 11">
    <name type="scientific">Aceticella autotrophica</name>
    <dbReference type="NCBI Taxonomy" id="2755338"/>
    <lineage>
        <taxon>Bacteria</taxon>
        <taxon>Bacillati</taxon>
        <taxon>Bacillota</taxon>
        <taxon>Clostridia</taxon>
        <taxon>Thermoanaerobacterales</taxon>
        <taxon>Thermoanaerobacteraceae</taxon>
        <taxon>Aceticella</taxon>
    </lineage>
</organism>
<reference evidence="10" key="1">
    <citation type="submission" date="2020-08" db="EMBL/GenBank/DDBJ databases">
        <title>Genomic insights into the carbon and energy metabolism of the first obligate autotrophic acetogenic bacterium Aceticella autotrophica gen. nov., sp. nov.</title>
        <authorList>
            <person name="Toshchakov S.V."/>
            <person name="Elcheninov A.G."/>
            <person name="Kublanov I.V."/>
            <person name="Frolov E.N."/>
            <person name="Lebedinsky A.V."/>
        </authorList>
    </citation>
    <scope>NUCLEOTIDE SEQUENCE</scope>
    <source>
        <strain evidence="10">3443-3Ac</strain>
    </source>
</reference>
<evidence type="ECO:0000256" key="8">
    <source>
        <dbReference type="SAM" id="Phobius"/>
    </source>
</evidence>
<evidence type="ECO:0000256" key="2">
    <source>
        <dbReference type="ARBA" id="ARBA00007783"/>
    </source>
</evidence>
<evidence type="ECO:0000313" key="10">
    <source>
        <dbReference type="EMBL" id="QSZ27762.1"/>
    </source>
</evidence>
<keyword evidence="7 8" id="KW-0472">Membrane</keyword>
<evidence type="ECO:0000256" key="4">
    <source>
        <dbReference type="ARBA" id="ARBA00022475"/>
    </source>
</evidence>
<evidence type="ECO:0000256" key="3">
    <source>
        <dbReference type="ARBA" id="ARBA00022448"/>
    </source>
</evidence>
<dbReference type="InterPro" id="IPR000412">
    <property type="entry name" value="ABC_2_transport"/>
</dbReference>
<feature type="transmembrane region" description="Helical" evidence="8">
    <location>
        <begin position="62"/>
        <end position="82"/>
    </location>
</feature>
<keyword evidence="11" id="KW-1185">Reference proteome</keyword>
<keyword evidence="5 8" id="KW-0812">Transmembrane</keyword>
<comment type="subcellular location">
    <subcellularLocation>
        <location evidence="1">Cell inner membrane</location>
        <topology evidence="1">Multi-pass membrane protein</topology>
    </subcellularLocation>
</comment>
<dbReference type="Proteomes" id="UP000671913">
    <property type="component" value="Chromosome"/>
</dbReference>
<evidence type="ECO:0000256" key="5">
    <source>
        <dbReference type="ARBA" id="ARBA00022692"/>
    </source>
</evidence>
<dbReference type="GO" id="GO:0140359">
    <property type="term" value="F:ABC-type transporter activity"/>
    <property type="evidence" value="ECO:0007669"/>
    <property type="project" value="InterPro"/>
</dbReference>
<keyword evidence="4" id="KW-1003">Cell membrane</keyword>
<dbReference type="EMBL" id="CP060096">
    <property type="protein sequence ID" value="QSZ27762.1"/>
    <property type="molecule type" value="Genomic_DNA"/>
</dbReference>
<evidence type="ECO:0000256" key="7">
    <source>
        <dbReference type="ARBA" id="ARBA00023136"/>
    </source>
</evidence>
<accession>A0A975GB38</accession>
<evidence type="ECO:0000256" key="1">
    <source>
        <dbReference type="ARBA" id="ARBA00004429"/>
    </source>
</evidence>
<dbReference type="GO" id="GO:0043190">
    <property type="term" value="C:ATP-binding cassette (ABC) transporter complex"/>
    <property type="evidence" value="ECO:0007669"/>
    <property type="project" value="InterPro"/>
</dbReference>
<sequence>MTTLRELYEYREMLFSMVKKDLRTRYRGSFLGFLWTFVNPLLQLIVYSIVFSTIMRMNIYNFAMFLFVALLPWIFFSTSITQSTTIMMANSNLVKKIYFPRIILPISVALTGFMNMIFGFVIVFIALIIFKIQLSASIILLPIVMINELLFVIGLNIVFSALNIFFRDLEHILGIITMAWFYLTPIIFPVTMIPDKYLKLFFLNPMTSIILPYRDILYYGLWPSKKSLLLVFLMSLCFDIFAFIFFDRLQRRFAEEI</sequence>
<dbReference type="PRINTS" id="PR00164">
    <property type="entry name" value="ABC2TRNSPORT"/>
</dbReference>
<feature type="transmembrane region" description="Helical" evidence="8">
    <location>
        <begin position="102"/>
        <end position="130"/>
    </location>
</feature>
<evidence type="ECO:0000313" key="11">
    <source>
        <dbReference type="Proteomes" id="UP000671913"/>
    </source>
</evidence>
<dbReference type="InterPro" id="IPR013525">
    <property type="entry name" value="ABC2_TM"/>
</dbReference>
<dbReference type="RefSeq" id="WP_284680474.1">
    <property type="nucleotide sequence ID" value="NZ_CP060096.1"/>
</dbReference>
<name>A0A975GB38_9THEO</name>
<feature type="transmembrane region" description="Helical" evidence="8">
    <location>
        <begin position="30"/>
        <end position="50"/>
    </location>
</feature>
<dbReference type="PANTHER" id="PTHR30413">
    <property type="entry name" value="INNER MEMBRANE TRANSPORT PERMEASE"/>
    <property type="match status" value="1"/>
</dbReference>
<comment type="similarity">
    <text evidence="2">Belongs to the ABC-2 integral membrane protein family.</text>
</comment>
<feature type="transmembrane region" description="Helical" evidence="8">
    <location>
        <begin position="227"/>
        <end position="246"/>
    </location>
</feature>